<dbReference type="PANTHER" id="PTHR47495:SF2">
    <property type="entry name" value="ALDEHYDE DEHYDROGENASE"/>
    <property type="match status" value="1"/>
</dbReference>
<dbReference type="GO" id="GO:0016491">
    <property type="term" value="F:oxidoreductase activity"/>
    <property type="evidence" value="ECO:0007669"/>
    <property type="project" value="InterPro"/>
</dbReference>
<dbReference type="AlphaFoldDB" id="A0A1Q8QZT1"/>
<keyword evidence="3" id="KW-1185">Reference proteome</keyword>
<accession>A0A1Q8QZT1</accession>
<dbReference type="STRING" id="1888891.DSOL_1401"/>
<organism evidence="2 3">
    <name type="scientific">Desulfosporosinus metallidurans</name>
    <dbReference type="NCBI Taxonomy" id="1888891"/>
    <lineage>
        <taxon>Bacteria</taxon>
        <taxon>Bacillati</taxon>
        <taxon>Bacillota</taxon>
        <taxon>Clostridia</taxon>
        <taxon>Eubacteriales</taxon>
        <taxon>Desulfitobacteriaceae</taxon>
        <taxon>Desulfosporosinus</taxon>
    </lineage>
</organism>
<dbReference type="InterPro" id="IPR037165">
    <property type="entry name" value="AldOxase/xan_DH_Mopterin-bd_sf"/>
</dbReference>
<dbReference type="Proteomes" id="UP000186102">
    <property type="component" value="Unassembled WGS sequence"/>
</dbReference>
<dbReference type="InterPro" id="IPR052516">
    <property type="entry name" value="N-heterocyclic_Hydroxylase"/>
</dbReference>
<reference evidence="2 3" key="1">
    <citation type="submission" date="2016-09" db="EMBL/GenBank/DDBJ databases">
        <title>Complete genome of Desulfosporosinus sp. OL.</title>
        <authorList>
            <person name="Mardanov A."/>
            <person name="Beletsky A."/>
            <person name="Panova A."/>
            <person name="Karnachuk O."/>
            <person name="Ravin N."/>
        </authorList>
    </citation>
    <scope>NUCLEOTIDE SEQUENCE [LARGE SCALE GENOMIC DNA]</scope>
    <source>
        <strain evidence="2 3">OL</strain>
    </source>
</reference>
<dbReference type="Gene3D" id="3.30.365.10">
    <property type="entry name" value="Aldehyde oxidase/xanthine dehydrogenase, molybdopterin binding domain"/>
    <property type="match status" value="1"/>
</dbReference>
<dbReference type="InterPro" id="IPR046867">
    <property type="entry name" value="AldOxase/xan_DH_MoCoBD2"/>
</dbReference>
<protein>
    <submittedName>
        <fullName evidence="2">Xanthine dehydrogenase, molybdenum binding subunit</fullName>
    </submittedName>
</protein>
<sequence length="140" mass="15229">MDKNGQGVGYETYTFGTQMAEVEVNVEIGEVKVDRIVVAHDVGIAINPQSVEGQLEGGVMMGLGMALKEKYITNKSENFENYHIPQLSDVPEIKAIHLEVKHEHGPFGAAGAGKCSLIPTTSAIKMQYLTQSGIDFSIYQ</sequence>
<evidence type="ECO:0000259" key="1">
    <source>
        <dbReference type="Pfam" id="PF20256"/>
    </source>
</evidence>
<dbReference type="Pfam" id="PF20256">
    <property type="entry name" value="MoCoBD_2"/>
    <property type="match status" value="1"/>
</dbReference>
<dbReference type="PANTHER" id="PTHR47495">
    <property type="entry name" value="ALDEHYDE DEHYDROGENASE"/>
    <property type="match status" value="1"/>
</dbReference>
<dbReference type="SUPFAM" id="SSF56003">
    <property type="entry name" value="Molybdenum cofactor-binding domain"/>
    <property type="match status" value="1"/>
</dbReference>
<comment type="caution">
    <text evidence="2">The sequence shown here is derived from an EMBL/GenBank/DDBJ whole genome shotgun (WGS) entry which is preliminary data.</text>
</comment>
<evidence type="ECO:0000313" key="3">
    <source>
        <dbReference type="Proteomes" id="UP000186102"/>
    </source>
</evidence>
<gene>
    <name evidence="2" type="ORF">DSOL_1401</name>
</gene>
<name>A0A1Q8QZT1_9FIRM</name>
<feature type="domain" description="Aldehyde oxidase/xanthine dehydrogenase second molybdopterin binding" evidence="1">
    <location>
        <begin position="2"/>
        <end position="91"/>
    </location>
</feature>
<proteinExistence type="predicted"/>
<evidence type="ECO:0000313" key="2">
    <source>
        <dbReference type="EMBL" id="OLN32650.1"/>
    </source>
</evidence>
<dbReference type="EMBL" id="MLBF01000007">
    <property type="protein sequence ID" value="OLN32650.1"/>
    <property type="molecule type" value="Genomic_DNA"/>
</dbReference>